<dbReference type="HAMAP" id="MF_01148">
    <property type="entry name" value="Lnt"/>
    <property type="match status" value="1"/>
</dbReference>
<dbReference type="Pfam" id="PF20154">
    <property type="entry name" value="LNT_N"/>
    <property type="match status" value="1"/>
</dbReference>
<feature type="transmembrane region" description="Helical" evidence="8">
    <location>
        <begin position="12"/>
        <end position="37"/>
    </location>
</feature>
<sequence length="416" mass="46385">LAAIGRTPARCLIAMPLLWVALEYIRTYIFTGFPWALLGHSQYLRLQLIQIADLFGAYGISFLIVLSNTAVFLALTLISKQTWRNKPISRRLPAAAAIIFALGFLLTWIYGTWRINTTDHLIAASPTARIAVIQGNIDQAVKWNPAFQAATIKTHNRLSLSAKLENPDLIVWPESATPFYLFYNKEPTLKVMEGIQKTNTDFLIGSPSFDGKEGNIQYYNSAYLISPGSKSINKYDKAHLVPYGEYVPFKRWLPFLGKVVAQVGDFRPGKAGKTLPWKKDALGVQICYEIIFPGLSRAMVKNDAVLLINITNDAWFGTTSGPYQHFSMTVFRAVENRRALARAANTGISGFIDPAGRILTSTPLLQEAAVTQTLPLIRKKTFYTRFGDLFALACLAGTLFGILFGFSKYALRKKIR</sequence>
<keyword evidence="2" id="KW-1003">Cell membrane</keyword>
<keyword evidence="6 8" id="KW-0472">Membrane</keyword>
<name>X1H8A8_9ZZZZ</name>
<dbReference type="PROSITE" id="PS50263">
    <property type="entry name" value="CN_HYDROLASE"/>
    <property type="match status" value="1"/>
</dbReference>
<dbReference type="InterPro" id="IPR045378">
    <property type="entry name" value="LNT_N"/>
</dbReference>
<evidence type="ECO:0000313" key="10">
    <source>
        <dbReference type="EMBL" id="GAH41523.1"/>
    </source>
</evidence>
<feature type="domain" description="CN hydrolase" evidence="9">
    <location>
        <begin position="133"/>
        <end position="376"/>
    </location>
</feature>
<dbReference type="Pfam" id="PF00795">
    <property type="entry name" value="CN_hydrolase"/>
    <property type="match status" value="1"/>
</dbReference>
<evidence type="ECO:0000259" key="9">
    <source>
        <dbReference type="PROSITE" id="PS50263"/>
    </source>
</evidence>
<organism evidence="10">
    <name type="scientific">marine sediment metagenome</name>
    <dbReference type="NCBI Taxonomy" id="412755"/>
    <lineage>
        <taxon>unclassified sequences</taxon>
        <taxon>metagenomes</taxon>
        <taxon>ecological metagenomes</taxon>
    </lineage>
</organism>
<keyword evidence="7" id="KW-0012">Acyltransferase</keyword>
<dbReference type="PANTHER" id="PTHR38686:SF1">
    <property type="entry name" value="APOLIPOPROTEIN N-ACYLTRANSFERASE"/>
    <property type="match status" value="1"/>
</dbReference>
<dbReference type="PANTHER" id="PTHR38686">
    <property type="entry name" value="APOLIPOPROTEIN N-ACYLTRANSFERASE"/>
    <property type="match status" value="1"/>
</dbReference>
<dbReference type="NCBIfam" id="TIGR00546">
    <property type="entry name" value="lnt"/>
    <property type="match status" value="1"/>
</dbReference>
<proteinExistence type="inferred from homology"/>
<evidence type="ECO:0000256" key="1">
    <source>
        <dbReference type="ARBA" id="ARBA00004651"/>
    </source>
</evidence>
<dbReference type="InterPro" id="IPR003010">
    <property type="entry name" value="C-N_Hydrolase"/>
</dbReference>
<protein>
    <recommendedName>
        <fullName evidence="9">CN hydrolase domain-containing protein</fullName>
    </recommendedName>
</protein>
<evidence type="ECO:0000256" key="2">
    <source>
        <dbReference type="ARBA" id="ARBA00022475"/>
    </source>
</evidence>
<dbReference type="Gene3D" id="3.60.110.10">
    <property type="entry name" value="Carbon-nitrogen hydrolase"/>
    <property type="match status" value="1"/>
</dbReference>
<feature type="transmembrane region" description="Helical" evidence="8">
    <location>
        <begin position="57"/>
        <end position="79"/>
    </location>
</feature>
<dbReference type="CDD" id="cd07571">
    <property type="entry name" value="ALP_N-acyl_transferase"/>
    <property type="match status" value="1"/>
</dbReference>
<keyword evidence="3" id="KW-0808">Transferase</keyword>
<evidence type="ECO:0000256" key="6">
    <source>
        <dbReference type="ARBA" id="ARBA00023136"/>
    </source>
</evidence>
<dbReference type="AlphaFoldDB" id="X1H8A8"/>
<gene>
    <name evidence="10" type="ORF">S03H2_14036</name>
</gene>
<feature type="transmembrane region" description="Helical" evidence="8">
    <location>
        <begin position="389"/>
        <end position="411"/>
    </location>
</feature>
<accession>X1H8A8</accession>
<dbReference type="EMBL" id="BARU01007119">
    <property type="protein sequence ID" value="GAH41523.1"/>
    <property type="molecule type" value="Genomic_DNA"/>
</dbReference>
<evidence type="ECO:0000256" key="4">
    <source>
        <dbReference type="ARBA" id="ARBA00022692"/>
    </source>
</evidence>
<evidence type="ECO:0000256" key="8">
    <source>
        <dbReference type="SAM" id="Phobius"/>
    </source>
</evidence>
<dbReference type="InterPro" id="IPR004563">
    <property type="entry name" value="Apolipo_AcylTrfase"/>
</dbReference>
<keyword evidence="5 8" id="KW-1133">Transmembrane helix</keyword>
<evidence type="ECO:0000256" key="7">
    <source>
        <dbReference type="ARBA" id="ARBA00023315"/>
    </source>
</evidence>
<dbReference type="GO" id="GO:0016410">
    <property type="term" value="F:N-acyltransferase activity"/>
    <property type="evidence" value="ECO:0007669"/>
    <property type="project" value="InterPro"/>
</dbReference>
<dbReference type="SUPFAM" id="SSF56317">
    <property type="entry name" value="Carbon-nitrogen hydrolase"/>
    <property type="match status" value="1"/>
</dbReference>
<dbReference type="InterPro" id="IPR036526">
    <property type="entry name" value="C-N_Hydrolase_sf"/>
</dbReference>
<feature type="transmembrane region" description="Helical" evidence="8">
    <location>
        <begin position="91"/>
        <end position="111"/>
    </location>
</feature>
<evidence type="ECO:0000256" key="5">
    <source>
        <dbReference type="ARBA" id="ARBA00022989"/>
    </source>
</evidence>
<feature type="non-terminal residue" evidence="10">
    <location>
        <position position="1"/>
    </location>
</feature>
<keyword evidence="4 8" id="KW-0812">Transmembrane</keyword>
<dbReference type="GO" id="GO:0005886">
    <property type="term" value="C:plasma membrane"/>
    <property type="evidence" value="ECO:0007669"/>
    <property type="project" value="UniProtKB-SubCell"/>
</dbReference>
<feature type="non-terminal residue" evidence="10">
    <location>
        <position position="416"/>
    </location>
</feature>
<reference evidence="10" key="1">
    <citation type="journal article" date="2014" name="Front. Microbiol.">
        <title>High frequency of phylogenetically diverse reductive dehalogenase-homologous genes in deep subseafloor sedimentary metagenomes.</title>
        <authorList>
            <person name="Kawai M."/>
            <person name="Futagami T."/>
            <person name="Toyoda A."/>
            <person name="Takaki Y."/>
            <person name="Nishi S."/>
            <person name="Hori S."/>
            <person name="Arai W."/>
            <person name="Tsubouchi T."/>
            <person name="Morono Y."/>
            <person name="Uchiyama I."/>
            <person name="Ito T."/>
            <person name="Fujiyama A."/>
            <person name="Inagaki F."/>
            <person name="Takami H."/>
        </authorList>
    </citation>
    <scope>NUCLEOTIDE SEQUENCE</scope>
    <source>
        <strain evidence="10">Expedition CK06-06</strain>
    </source>
</reference>
<dbReference type="GO" id="GO:0042158">
    <property type="term" value="P:lipoprotein biosynthetic process"/>
    <property type="evidence" value="ECO:0007669"/>
    <property type="project" value="InterPro"/>
</dbReference>
<comment type="subcellular location">
    <subcellularLocation>
        <location evidence="1">Cell membrane</location>
        <topology evidence="1">Multi-pass membrane protein</topology>
    </subcellularLocation>
</comment>
<comment type="caution">
    <text evidence="10">The sequence shown here is derived from an EMBL/GenBank/DDBJ whole genome shotgun (WGS) entry which is preliminary data.</text>
</comment>
<evidence type="ECO:0000256" key="3">
    <source>
        <dbReference type="ARBA" id="ARBA00022679"/>
    </source>
</evidence>